<dbReference type="PANTHER" id="PTHR36166:SF1">
    <property type="entry name" value="SRPBCC DOMAIN-CONTAINING PROTEIN"/>
    <property type="match status" value="1"/>
</dbReference>
<dbReference type="Proteomes" id="UP000799537">
    <property type="component" value="Unassembled WGS sequence"/>
</dbReference>
<dbReference type="AlphaFoldDB" id="A0A6A6CTD6"/>
<dbReference type="SUPFAM" id="SSF55961">
    <property type="entry name" value="Bet v1-like"/>
    <property type="match status" value="1"/>
</dbReference>
<keyword evidence="2" id="KW-1185">Reference proteome</keyword>
<evidence type="ECO:0000313" key="2">
    <source>
        <dbReference type="Proteomes" id="UP000799537"/>
    </source>
</evidence>
<organism evidence="1 2">
    <name type="scientific">Zasmidium cellare ATCC 36951</name>
    <dbReference type="NCBI Taxonomy" id="1080233"/>
    <lineage>
        <taxon>Eukaryota</taxon>
        <taxon>Fungi</taxon>
        <taxon>Dikarya</taxon>
        <taxon>Ascomycota</taxon>
        <taxon>Pezizomycotina</taxon>
        <taxon>Dothideomycetes</taxon>
        <taxon>Dothideomycetidae</taxon>
        <taxon>Mycosphaerellales</taxon>
        <taxon>Mycosphaerellaceae</taxon>
        <taxon>Zasmidium</taxon>
    </lineage>
</organism>
<dbReference type="Pfam" id="PF10604">
    <property type="entry name" value="Polyketide_cyc2"/>
    <property type="match status" value="1"/>
</dbReference>
<accession>A0A6A6CTD6</accession>
<dbReference type="CDD" id="cd07822">
    <property type="entry name" value="SRPBCC_4"/>
    <property type="match status" value="1"/>
</dbReference>
<evidence type="ECO:0000313" key="1">
    <source>
        <dbReference type="EMBL" id="KAF2169448.1"/>
    </source>
</evidence>
<reference evidence="1" key="1">
    <citation type="journal article" date="2020" name="Stud. Mycol.">
        <title>101 Dothideomycetes genomes: a test case for predicting lifestyles and emergence of pathogens.</title>
        <authorList>
            <person name="Haridas S."/>
            <person name="Albert R."/>
            <person name="Binder M."/>
            <person name="Bloem J."/>
            <person name="Labutti K."/>
            <person name="Salamov A."/>
            <person name="Andreopoulos B."/>
            <person name="Baker S."/>
            <person name="Barry K."/>
            <person name="Bills G."/>
            <person name="Bluhm B."/>
            <person name="Cannon C."/>
            <person name="Castanera R."/>
            <person name="Culley D."/>
            <person name="Daum C."/>
            <person name="Ezra D."/>
            <person name="Gonzalez J."/>
            <person name="Henrissat B."/>
            <person name="Kuo A."/>
            <person name="Liang C."/>
            <person name="Lipzen A."/>
            <person name="Lutzoni F."/>
            <person name="Magnuson J."/>
            <person name="Mondo S."/>
            <person name="Nolan M."/>
            <person name="Ohm R."/>
            <person name="Pangilinan J."/>
            <person name="Park H.-J."/>
            <person name="Ramirez L."/>
            <person name="Alfaro M."/>
            <person name="Sun H."/>
            <person name="Tritt A."/>
            <person name="Yoshinaga Y."/>
            <person name="Zwiers L.-H."/>
            <person name="Turgeon B."/>
            <person name="Goodwin S."/>
            <person name="Spatafora J."/>
            <person name="Crous P."/>
            <person name="Grigoriev I."/>
        </authorList>
    </citation>
    <scope>NUCLEOTIDE SEQUENCE</scope>
    <source>
        <strain evidence="1">ATCC 36951</strain>
    </source>
</reference>
<dbReference type="GeneID" id="54565416"/>
<dbReference type="EMBL" id="ML993588">
    <property type="protein sequence ID" value="KAF2169448.1"/>
    <property type="molecule type" value="Genomic_DNA"/>
</dbReference>
<dbReference type="InterPro" id="IPR023393">
    <property type="entry name" value="START-like_dom_sf"/>
</dbReference>
<name>A0A6A6CTD6_ZASCE</name>
<protein>
    <submittedName>
        <fullName evidence="1">Uncharacterized protein</fullName>
    </submittedName>
</protein>
<dbReference type="Gene3D" id="3.30.530.20">
    <property type="match status" value="1"/>
</dbReference>
<dbReference type="RefSeq" id="XP_033670337.1">
    <property type="nucleotide sequence ID" value="XM_033812144.1"/>
</dbReference>
<dbReference type="PANTHER" id="PTHR36166">
    <property type="entry name" value="CHROMOSOME 9, WHOLE GENOME SHOTGUN SEQUENCE"/>
    <property type="match status" value="1"/>
</dbReference>
<proteinExistence type="predicted"/>
<sequence>MVLISTQIEIAAPPERVREILLDFPRLNEWHQSGHFKSIEIAARKTEGVLSVGDKLKVVMEEMTFTPVILKNDPSELKWRGSLPLIFTGDHSYRFLPSETIPGGTLFIQEENFTGLLSPVMKVKEGKRDFAWKNLRGFEGLNADLKAEAERVVGIGEGRREGEGGL</sequence>
<dbReference type="OrthoDB" id="509124at2759"/>
<gene>
    <name evidence="1" type="ORF">M409DRAFT_52687</name>
</gene>
<dbReference type="InterPro" id="IPR019587">
    <property type="entry name" value="Polyketide_cyclase/dehydratase"/>
</dbReference>